<evidence type="ECO:0000313" key="2">
    <source>
        <dbReference type="EMBL" id="PXX95759.1"/>
    </source>
</evidence>
<comment type="caution">
    <text evidence="2">The sequence shown here is derived from an EMBL/GenBank/DDBJ whole genome shotgun (WGS) entry which is preliminary data.</text>
</comment>
<dbReference type="CDD" id="cd02966">
    <property type="entry name" value="TlpA_like_family"/>
    <property type="match status" value="1"/>
</dbReference>
<dbReference type="InterPro" id="IPR050553">
    <property type="entry name" value="Thioredoxin_ResA/DsbE_sf"/>
</dbReference>
<dbReference type="InterPro" id="IPR036249">
    <property type="entry name" value="Thioredoxin-like_sf"/>
</dbReference>
<dbReference type="PANTHER" id="PTHR42852:SF17">
    <property type="entry name" value="THIOREDOXIN-LIKE PROTEIN HI_1115"/>
    <property type="match status" value="1"/>
</dbReference>
<dbReference type="SUPFAM" id="SSF52833">
    <property type="entry name" value="Thioredoxin-like"/>
    <property type="match status" value="1"/>
</dbReference>
<reference evidence="2 3" key="1">
    <citation type="submission" date="2018-05" db="EMBL/GenBank/DDBJ databases">
        <title>Marinifilum breve JC075T sp. nov., a marine bacterium isolated from Yongle Blue Hole in the South China Sea.</title>
        <authorList>
            <person name="Fu T."/>
        </authorList>
    </citation>
    <scope>NUCLEOTIDE SEQUENCE [LARGE SCALE GENOMIC DNA]</scope>
    <source>
        <strain evidence="2 3">JC075</strain>
    </source>
</reference>
<dbReference type="InterPro" id="IPR013766">
    <property type="entry name" value="Thioredoxin_domain"/>
</dbReference>
<sequence>MTGLLFILVYSLNAFSQKQIPKINIKDLNGKSIDIRNIVKDKPIVICFFATWCKPCLIEMNAISDEYEDWQDESDFEMIVISVDDSKSNAKLKSLVNGNDWPFEVYSDSNSELKRALNISSIPYSLIVNKEGEIVYEKTSYTVGAEYELYQKFKELSSR</sequence>
<keyword evidence="3" id="KW-1185">Reference proteome</keyword>
<evidence type="ECO:0000313" key="3">
    <source>
        <dbReference type="Proteomes" id="UP000248079"/>
    </source>
</evidence>
<dbReference type="Proteomes" id="UP000248079">
    <property type="component" value="Unassembled WGS sequence"/>
</dbReference>
<dbReference type="InterPro" id="IPR000866">
    <property type="entry name" value="AhpC/TSA"/>
</dbReference>
<dbReference type="OrthoDB" id="9794348at2"/>
<dbReference type="GO" id="GO:0016491">
    <property type="term" value="F:oxidoreductase activity"/>
    <property type="evidence" value="ECO:0007669"/>
    <property type="project" value="InterPro"/>
</dbReference>
<organism evidence="2 3">
    <name type="scientific">Marinifilum breve</name>
    <dbReference type="NCBI Taxonomy" id="2184082"/>
    <lineage>
        <taxon>Bacteria</taxon>
        <taxon>Pseudomonadati</taxon>
        <taxon>Bacteroidota</taxon>
        <taxon>Bacteroidia</taxon>
        <taxon>Marinilabiliales</taxon>
        <taxon>Marinifilaceae</taxon>
    </lineage>
</organism>
<feature type="domain" description="Thioredoxin" evidence="1">
    <location>
        <begin position="14"/>
        <end position="159"/>
    </location>
</feature>
<evidence type="ECO:0000259" key="1">
    <source>
        <dbReference type="PROSITE" id="PS51352"/>
    </source>
</evidence>
<proteinExistence type="predicted"/>
<accession>A0A2V3ZSB9</accession>
<dbReference type="Pfam" id="PF00578">
    <property type="entry name" value="AhpC-TSA"/>
    <property type="match status" value="1"/>
</dbReference>
<dbReference type="Gene3D" id="3.40.30.10">
    <property type="entry name" value="Glutaredoxin"/>
    <property type="match status" value="1"/>
</dbReference>
<gene>
    <name evidence="2" type="ORF">DF185_21710</name>
</gene>
<dbReference type="EMBL" id="QFLI01000014">
    <property type="protein sequence ID" value="PXX95759.1"/>
    <property type="molecule type" value="Genomic_DNA"/>
</dbReference>
<protein>
    <submittedName>
        <fullName evidence="2">Thiol:disulfide interchange protein</fullName>
    </submittedName>
</protein>
<dbReference type="GO" id="GO:0016209">
    <property type="term" value="F:antioxidant activity"/>
    <property type="evidence" value="ECO:0007669"/>
    <property type="project" value="InterPro"/>
</dbReference>
<dbReference type="PANTHER" id="PTHR42852">
    <property type="entry name" value="THIOL:DISULFIDE INTERCHANGE PROTEIN DSBE"/>
    <property type="match status" value="1"/>
</dbReference>
<dbReference type="PROSITE" id="PS51352">
    <property type="entry name" value="THIOREDOXIN_2"/>
    <property type="match status" value="1"/>
</dbReference>
<dbReference type="AlphaFoldDB" id="A0A2V3ZSB9"/>
<name>A0A2V3ZSB9_9BACT</name>